<evidence type="ECO:0000256" key="1">
    <source>
        <dbReference type="SAM" id="MobiDB-lite"/>
    </source>
</evidence>
<reference evidence="3" key="1">
    <citation type="journal article" date="2013" name="Science">
        <title>The Amborella genome and the evolution of flowering plants.</title>
        <authorList>
            <consortium name="Amborella Genome Project"/>
        </authorList>
    </citation>
    <scope>NUCLEOTIDE SEQUENCE [LARGE SCALE GENOMIC DNA]</scope>
</reference>
<dbReference type="HOGENOM" id="CLU_2200515_0_0_1"/>
<dbReference type="Proteomes" id="UP000017836">
    <property type="component" value="Unassembled WGS sequence"/>
</dbReference>
<proteinExistence type="predicted"/>
<sequence>MGGHPTKNLGHSGIEDPIASKLFEHNNASLIGPTQHSSNNPDGQQPLQRACIMVQHHNNKRRSNNHGMAACFDGQDPQQPQRPEQTTTTVSDNRSPPLASYNSQLEDP</sequence>
<protein>
    <submittedName>
        <fullName evidence="2">Uncharacterized protein</fullName>
    </submittedName>
</protein>
<evidence type="ECO:0000313" key="2">
    <source>
        <dbReference type="EMBL" id="ERM95523.1"/>
    </source>
</evidence>
<feature type="region of interest" description="Disordered" evidence="1">
    <location>
        <begin position="1"/>
        <end position="108"/>
    </location>
</feature>
<dbReference type="EMBL" id="KI397475">
    <property type="protein sequence ID" value="ERM95523.1"/>
    <property type="molecule type" value="Genomic_DNA"/>
</dbReference>
<keyword evidence="3" id="KW-1185">Reference proteome</keyword>
<feature type="compositionally biased region" description="Polar residues" evidence="1">
    <location>
        <begin position="26"/>
        <end position="47"/>
    </location>
</feature>
<feature type="compositionally biased region" description="Polar residues" evidence="1">
    <location>
        <begin position="90"/>
        <end position="108"/>
    </location>
</feature>
<gene>
    <name evidence="2" type="ORF">AMTR_s00151p00093180</name>
</gene>
<organism evidence="2 3">
    <name type="scientific">Amborella trichopoda</name>
    <dbReference type="NCBI Taxonomy" id="13333"/>
    <lineage>
        <taxon>Eukaryota</taxon>
        <taxon>Viridiplantae</taxon>
        <taxon>Streptophyta</taxon>
        <taxon>Embryophyta</taxon>
        <taxon>Tracheophyta</taxon>
        <taxon>Spermatophyta</taxon>
        <taxon>Magnoliopsida</taxon>
        <taxon>Amborellales</taxon>
        <taxon>Amborellaceae</taxon>
        <taxon>Amborella</taxon>
    </lineage>
</organism>
<name>W1NJ22_AMBTC</name>
<dbReference type="AlphaFoldDB" id="W1NJ22"/>
<feature type="compositionally biased region" description="Low complexity" evidence="1">
    <location>
        <begin position="77"/>
        <end position="89"/>
    </location>
</feature>
<evidence type="ECO:0000313" key="3">
    <source>
        <dbReference type="Proteomes" id="UP000017836"/>
    </source>
</evidence>
<dbReference type="Gramene" id="ERM95523">
    <property type="protein sequence ID" value="ERM95523"/>
    <property type="gene ID" value="AMTR_s00151p00093180"/>
</dbReference>
<accession>W1NJ22</accession>